<dbReference type="Gene3D" id="3.50.50.60">
    <property type="entry name" value="FAD/NAD(P)-binding domain"/>
    <property type="match status" value="2"/>
</dbReference>
<dbReference type="PRINTS" id="PR00469">
    <property type="entry name" value="PNDRDTASEII"/>
</dbReference>
<keyword evidence="1" id="KW-0285">Flavoprotein</keyword>
<dbReference type="InterPro" id="IPR050097">
    <property type="entry name" value="Ferredoxin-NADP_redctase_2"/>
</dbReference>
<feature type="domain" description="FAD/NAD(P)-binding" evidence="3">
    <location>
        <begin position="7"/>
        <end position="287"/>
    </location>
</feature>
<dbReference type="InterPro" id="IPR023753">
    <property type="entry name" value="FAD/NAD-binding_dom"/>
</dbReference>
<evidence type="ECO:0000313" key="4">
    <source>
        <dbReference type="EMBL" id="MBG9390319.1"/>
    </source>
</evidence>
<name>A0A931MIY1_9BURK</name>
<dbReference type="Proteomes" id="UP000651050">
    <property type="component" value="Unassembled WGS sequence"/>
</dbReference>
<evidence type="ECO:0000256" key="1">
    <source>
        <dbReference type="ARBA" id="ARBA00022630"/>
    </source>
</evidence>
<organism evidence="4 5">
    <name type="scientific">Caenimonas aquaedulcis</name>
    <dbReference type="NCBI Taxonomy" id="2793270"/>
    <lineage>
        <taxon>Bacteria</taxon>
        <taxon>Pseudomonadati</taxon>
        <taxon>Pseudomonadota</taxon>
        <taxon>Betaproteobacteria</taxon>
        <taxon>Burkholderiales</taxon>
        <taxon>Comamonadaceae</taxon>
        <taxon>Caenimonas</taxon>
    </lineage>
</organism>
<comment type="caution">
    <text evidence="4">The sequence shown here is derived from an EMBL/GenBank/DDBJ whole genome shotgun (WGS) entry which is preliminary data.</text>
</comment>
<evidence type="ECO:0000313" key="5">
    <source>
        <dbReference type="Proteomes" id="UP000651050"/>
    </source>
</evidence>
<dbReference type="InterPro" id="IPR036188">
    <property type="entry name" value="FAD/NAD-bd_sf"/>
</dbReference>
<dbReference type="AlphaFoldDB" id="A0A931MIY1"/>
<dbReference type="EMBL" id="JADWYS010000001">
    <property type="protein sequence ID" value="MBG9390319.1"/>
    <property type="molecule type" value="Genomic_DNA"/>
</dbReference>
<proteinExistence type="predicted"/>
<sequence length="298" mass="31793">MTEPPLDCLVIGGGAAGLVACVYLGRFRRRVALVDEGKSRLGWIPKTRNVMGFPDGIAGKDLWARMREHAANYGVTAHVGRVERLARGADGIFDATSGKQRWRARFVILATGAVDVVPELGGLAESLQAGVVRYCPVCDGYETEGQRVAVLGREVHGMRESAFLSGFANEVTWLSMDSHASLPQDALAHLRERKVAIAGGDPRHIHCAPGQGVTVEMHDGKRHEFDVLYPALGITHASELATALGARAQEDGQLEVDDHLQTTVDGLYTAGDVAVGLNQINVAAGHAAIAATAIHNRL</sequence>
<accession>A0A931MIY1</accession>
<dbReference type="RefSeq" id="WP_196988063.1">
    <property type="nucleotide sequence ID" value="NZ_JADWYS010000001.1"/>
</dbReference>
<evidence type="ECO:0000259" key="3">
    <source>
        <dbReference type="Pfam" id="PF07992"/>
    </source>
</evidence>
<keyword evidence="5" id="KW-1185">Reference proteome</keyword>
<evidence type="ECO:0000256" key="2">
    <source>
        <dbReference type="ARBA" id="ARBA00023002"/>
    </source>
</evidence>
<dbReference type="Pfam" id="PF07992">
    <property type="entry name" value="Pyr_redox_2"/>
    <property type="match status" value="1"/>
</dbReference>
<reference evidence="4" key="1">
    <citation type="submission" date="2020-11" db="EMBL/GenBank/DDBJ databases">
        <title>Bacterial whole genome sequence for Caenimonas sp. DR4.4.</title>
        <authorList>
            <person name="Le V."/>
            <person name="Ko S.-R."/>
            <person name="Ahn C.-Y."/>
            <person name="Oh H.-M."/>
        </authorList>
    </citation>
    <scope>NUCLEOTIDE SEQUENCE</scope>
    <source>
        <strain evidence="4">DR4.4</strain>
    </source>
</reference>
<dbReference type="GO" id="GO:0016491">
    <property type="term" value="F:oxidoreductase activity"/>
    <property type="evidence" value="ECO:0007669"/>
    <property type="project" value="UniProtKB-KW"/>
</dbReference>
<dbReference type="SUPFAM" id="SSF51905">
    <property type="entry name" value="FAD/NAD(P)-binding domain"/>
    <property type="match status" value="2"/>
</dbReference>
<keyword evidence="2" id="KW-0560">Oxidoreductase</keyword>
<gene>
    <name evidence="4" type="ORF">I5803_19970</name>
</gene>
<protein>
    <submittedName>
        <fullName evidence="4">NAD(P)/FAD-dependent oxidoreductase</fullName>
    </submittedName>
</protein>
<dbReference type="PRINTS" id="PR00368">
    <property type="entry name" value="FADPNR"/>
</dbReference>
<dbReference type="PANTHER" id="PTHR48105">
    <property type="entry name" value="THIOREDOXIN REDUCTASE 1-RELATED-RELATED"/>
    <property type="match status" value="1"/>
</dbReference>